<evidence type="ECO:0000259" key="9">
    <source>
        <dbReference type="PROSITE" id="PS51296"/>
    </source>
</evidence>
<comment type="caution">
    <text evidence="10">The sequence shown here is derived from an EMBL/GenBank/DDBJ whole genome shotgun (WGS) entry which is preliminary data.</text>
</comment>
<proteinExistence type="inferred from homology"/>
<dbReference type="Gene3D" id="3.90.380.10">
    <property type="entry name" value="Naphthalene 1,2-dioxygenase Alpha Subunit, Chain A, domain 1"/>
    <property type="match status" value="1"/>
</dbReference>
<dbReference type="PANTHER" id="PTHR43756">
    <property type="entry name" value="CHOLINE MONOOXYGENASE, CHLOROPLASTIC"/>
    <property type="match status" value="1"/>
</dbReference>
<keyword evidence="6" id="KW-0408">Iron</keyword>
<dbReference type="RefSeq" id="WP_344899763.1">
    <property type="nucleotide sequence ID" value="NZ_BAABAS010000015.1"/>
</dbReference>
<dbReference type="InterPro" id="IPR015881">
    <property type="entry name" value="ARHD_Rieske_2Fe_2S"/>
</dbReference>
<keyword evidence="8" id="KW-0520">NAD</keyword>
<evidence type="ECO:0000256" key="2">
    <source>
        <dbReference type="ARBA" id="ARBA00022714"/>
    </source>
</evidence>
<keyword evidence="3" id="KW-0479">Metal-binding</keyword>
<dbReference type="Pfam" id="PF00848">
    <property type="entry name" value="Ring_hydroxyl_A"/>
    <property type="match status" value="1"/>
</dbReference>
<evidence type="ECO:0000256" key="7">
    <source>
        <dbReference type="ARBA" id="ARBA00023014"/>
    </source>
</evidence>
<accession>A0ABP8C9Y0</accession>
<keyword evidence="7" id="KW-0411">Iron-sulfur</keyword>
<dbReference type="InterPro" id="IPR036922">
    <property type="entry name" value="Rieske_2Fe-2S_sf"/>
</dbReference>
<evidence type="ECO:0000256" key="3">
    <source>
        <dbReference type="ARBA" id="ARBA00022723"/>
    </source>
</evidence>
<evidence type="ECO:0000313" key="10">
    <source>
        <dbReference type="EMBL" id="GAA4236206.1"/>
    </source>
</evidence>
<dbReference type="Proteomes" id="UP001501710">
    <property type="component" value="Unassembled WGS sequence"/>
</dbReference>
<dbReference type="InterPro" id="IPR017941">
    <property type="entry name" value="Rieske_2Fe-2S"/>
</dbReference>
<evidence type="ECO:0000256" key="4">
    <source>
        <dbReference type="ARBA" id="ARBA00022964"/>
    </source>
</evidence>
<keyword evidence="11" id="KW-1185">Reference proteome</keyword>
<comment type="similarity">
    <text evidence="1">Belongs to the bacterial ring-hydroxylating dioxygenase alpha subunit family.</text>
</comment>
<dbReference type="EMBL" id="BAABAS010000015">
    <property type="protein sequence ID" value="GAA4236206.1"/>
    <property type="molecule type" value="Genomic_DNA"/>
</dbReference>
<dbReference type="GO" id="GO:0051213">
    <property type="term" value="F:dioxygenase activity"/>
    <property type="evidence" value="ECO:0007669"/>
    <property type="project" value="UniProtKB-KW"/>
</dbReference>
<sequence>MLTESIRNTDLDARPWPSRDNSRVPNWVYSDPENYRRELDRIFYGPFWSFVGLACEIPEPGDHMRAVVGEKSVLVTRAADGGINAVLNICSHRGLEVCRDKFGNGKELMCPYHQWTYDLGGDLIGVPFRRGVKGKGGYPKDFDPSRHGLRRLRVENVNGALFATFDERAPSMRDYLGEKIWERLTRVFDGRDLEVLGYHRQRVRANWKLYPENMKDSYHASLLHVFLISFGLYRIDQDGELLQDPETKAHNVVSSIRNDVKDVAGTEEMRSLRHDFELNDMRPLASVKEYDDDVTIQIVTMFPAFTVQQQNNLLQCRNVIVKGPEEFELVWTFFGYADDDPDLRQRRVRMANLVGAAGLISIDDTEVFEFSRAGMTANPDRACVVELGGRGIEPPVAGDMVSEGPIRGFYDFYRRVMYDRP</sequence>
<keyword evidence="2" id="KW-0001">2Fe-2S</keyword>
<keyword evidence="4 10" id="KW-0223">Dioxygenase</keyword>
<keyword evidence="5" id="KW-0560">Oxidoreductase</keyword>
<evidence type="ECO:0000256" key="6">
    <source>
        <dbReference type="ARBA" id="ARBA00023004"/>
    </source>
</evidence>
<evidence type="ECO:0000256" key="8">
    <source>
        <dbReference type="ARBA" id="ARBA00023027"/>
    </source>
</evidence>
<evidence type="ECO:0000256" key="5">
    <source>
        <dbReference type="ARBA" id="ARBA00023002"/>
    </source>
</evidence>
<organism evidence="10 11">
    <name type="scientific">Actinomadura meridiana</name>
    <dbReference type="NCBI Taxonomy" id="559626"/>
    <lineage>
        <taxon>Bacteria</taxon>
        <taxon>Bacillati</taxon>
        <taxon>Actinomycetota</taxon>
        <taxon>Actinomycetes</taxon>
        <taxon>Streptosporangiales</taxon>
        <taxon>Thermomonosporaceae</taxon>
        <taxon>Actinomadura</taxon>
    </lineage>
</organism>
<dbReference type="PRINTS" id="PR00090">
    <property type="entry name" value="RNGDIOXGNASE"/>
</dbReference>
<reference evidence="11" key="1">
    <citation type="journal article" date="2019" name="Int. J. Syst. Evol. Microbiol.">
        <title>The Global Catalogue of Microorganisms (GCM) 10K type strain sequencing project: providing services to taxonomists for standard genome sequencing and annotation.</title>
        <authorList>
            <consortium name="The Broad Institute Genomics Platform"/>
            <consortium name="The Broad Institute Genome Sequencing Center for Infectious Disease"/>
            <person name="Wu L."/>
            <person name="Ma J."/>
        </authorList>
    </citation>
    <scope>NUCLEOTIDE SEQUENCE [LARGE SCALE GENOMIC DNA]</scope>
    <source>
        <strain evidence="11">JCM 17440</strain>
    </source>
</reference>
<dbReference type="Gene3D" id="2.102.10.10">
    <property type="entry name" value="Rieske [2Fe-2S] iron-sulphur domain"/>
    <property type="match status" value="1"/>
</dbReference>
<name>A0ABP8C9Y0_9ACTN</name>
<protein>
    <submittedName>
        <fullName evidence="10">Aromatic ring-hydroxylating dioxygenase subunit alpha</fullName>
    </submittedName>
</protein>
<dbReference type="PROSITE" id="PS00570">
    <property type="entry name" value="RING_HYDROXYL_ALPHA"/>
    <property type="match status" value="1"/>
</dbReference>
<evidence type="ECO:0000256" key="1">
    <source>
        <dbReference type="ARBA" id="ARBA00008751"/>
    </source>
</evidence>
<dbReference type="InterPro" id="IPR001663">
    <property type="entry name" value="Rng_hydr_dOase-A"/>
</dbReference>
<gene>
    <name evidence="10" type="ORF">GCM10022254_45260</name>
</gene>
<dbReference type="Pfam" id="PF00355">
    <property type="entry name" value="Rieske"/>
    <property type="match status" value="1"/>
</dbReference>
<dbReference type="SUPFAM" id="SSF55961">
    <property type="entry name" value="Bet v1-like"/>
    <property type="match status" value="1"/>
</dbReference>
<dbReference type="PANTHER" id="PTHR43756:SF1">
    <property type="entry name" value="3-PHENYLPROPIONATE_CINNAMIC ACID DIOXYGENASE SUBUNIT ALPHA"/>
    <property type="match status" value="1"/>
</dbReference>
<dbReference type="InterPro" id="IPR015879">
    <property type="entry name" value="Ring_hydroxy_dOase_asu_C_dom"/>
</dbReference>
<feature type="domain" description="Rieske" evidence="9">
    <location>
        <begin position="48"/>
        <end position="163"/>
    </location>
</feature>
<dbReference type="PROSITE" id="PS51296">
    <property type="entry name" value="RIESKE"/>
    <property type="match status" value="1"/>
</dbReference>
<dbReference type="SUPFAM" id="SSF50022">
    <property type="entry name" value="ISP domain"/>
    <property type="match status" value="1"/>
</dbReference>
<evidence type="ECO:0000313" key="11">
    <source>
        <dbReference type="Proteomes" id="UP001501710"/>
    </source>
</evidence>